<comment type="caution">
    <text evidence="2">The sequence shown here is derived from an EMBL/GenBank/DDBJ whole genome shotgun (WGS) entry which is preliminary data.</text>
</comment>
<feature type="signal peptide" evidence="1">
    <location>
        <begin position="1"/>
        <end position="22"/>
    </location>
</feature>
<accession>A0A432ZCH5</accession>
<reference evidence="2 3" key="1">
    <citation type="journal article" date="2011" name="Front. Microbiol.">
        <title>Genomic signatures of strain selection and enhancement in Bacillus atrophaeus var. globigii, a historical biowarfare simulant.</title>
        <authorList>
            <person name="Gibbons H.S."/>
            <person name="Broomall S.M."/>
            <person name="McNew L.A."/>
            <person name="Daligault H."/>
            <person name="Chapman C."/>
            <person name="Bruce D."/>
            <person name="Karavis M."/>
            <person name="Krepps M."/>
            <person name="McGregor P.A."/>
            <person name="Hong C."/>
            <person name="Park K.H."/>
            <person name="Akmal A."/>
            <person name="Feldman A."/>
            <person name="Lin J.S."/>
            <person name="Chang W.E."/>
            <person name="Higgs B.W."/>
            <person name="Demirev P."/>
            <person name="Lindquist J."/>
            <person name="Liem A."/>
            <person name="Fochler E."/>
            <person name="Read T.D."/>
            <person name="Tapia R."/>
            <person name="Johnson S."/>
            <person name="Bishop-Lilly K.A."/>
            <person name="Detter C."/>
            <person name="Han C."/>
            <person name="Sozhamannan S."/>
            <person name="Rosenzweig C.N."/>
            <person name="Skowronski E.W."/>
        </authorList>
    </citation>
    <scope>NUCLEOTIDE SEQUENCE [LARGE SCALE GENOMIC DNA]</scope>
    <source>
        <strain evidence="2 3">PIT1</strain>
    </source>
</reference>
<dbReference type="Pfam" id="PF11399">
    <property type="entry name" value="DUF3192"/>
    <property type="match status" value="1"/>
</dbReference>
<dbReference type="RefSeq" id="WP_126828463.1">
    <property type="nucleotide sequence ID" value="NZ_PIQG01000005.1"/>
</dbReference>
<keyword evidence="3" id="KW-1185">Reference proteome</keyword>
<dbReference type="AlphaFoldDB" id="A0A432ZCH5"/>
<evidence type="ECO:0008006" key="4">
    <source>
        <dbReference type="Google" id="ProtNLM"/>
    </source>
</evidence>
<protein>
    <recommendedName>
        <fullName evidence="4">DUF3192 domain-containing protein</fullName>
    </recommendedName>
</protein>
<sequence>MTRTNKLALAAAVVAASLSLQGCIVVADGDGVREWDNLAQHERVERDNRRVIASLTEGDALASIQAELGTPNFSELVVDNGTRYRVLYYRTHRVTADGETTKDECTPLVFRDDQLIGTGELALRQIPLAN</sequence>
<dbReference type="PROSITE" id="PS51257">
    <property type="entry name" value="PROKAR_LIPOPROTEIN"/>
    <property type="match status" value="1"/>
</dbReference>
<dbReference type="OrthoDB" id="6399368at2"/>
<gene>
    <name evidence="2" type="ORF">CWI83_09580</name>
</gene>
<keyword evidence="1" id="KW-0732">Signal</keyword>
<evidence type="ECO:0000256" key="1">
    <source>
        <dbReference type="SAM" id="SignalP"/>
    </source>
</evidence>
<dbReference type="Proteomes" id="UP000288279">
    <property type="component" value="Unassembled WGS sequence"/>
</dbReference>
<proteinExistence type="predicted"/>
<evidence type="ECO:0000313" key="2">
    <source>
        <dbReference type="EMBL" id="RUO75624.1"/>
    </source>
</evidence>
<organism evidence="2 3">
    <name type="scientific">Pseudidiomarina taiwanensis</name>
    <dbReference type="NCBI Taxonomy" id="337250"/>
    <lineage>
        <taxon>Bacteria</taxon>
        <taxon>Pseudomonadati</taxon>
        <taxon>Pseudomonadota</taxon>
        <taxon>Gammaproteobacteria</taxon>
        <taxon>Alteromonadales</taxon>
        <taxon>Idiomarinaceae</taxon>
        <taxon>Pseudidiomarina</taxon>
    </lineage>
</organism>
<evidence type="ECO:0000313" key="3">
    <source>
        <dbReference type="Proteomes" id="UP000288279"/>
    </source>
</evidence>
<name>A0A432ZCH5_9GAMM</name>
<feature type="chain" id="PRO_5019245225" description="DUF3192 domain-containing protein" evidence="1">
    <location>
        <begin position="23"/>
        <end position="130"/>
    </location>
</feature>
<dbReference type="EMBL" id="PIQG01000005">
    <property type="protein sequence ID" value="RUO75624.1"/>
    <property type="molecule type" value="Genomic_DNA"/>
</dbReference>
<dbReference type="InterPro" id="IPR021534">
    <property type="entry name" value="DUF3192"/>
</dbReference>